<proteinExistence type="predicted"/>
<sequence length="102" mass="10590">MIHSNPQAEGAVGPGRRQLTHRHSPDTREDAPNYEFPEGNAGILSAELQGGSGNRSNKDRSVASQQSGANKNDSSRCNALEVGKAPGMQPLGAATAAARRGP</sequence>
<feature type="compositionally biased region" description="Polar residues" evidence="1">
    <location>
        <begin position="62"/>
        <end position="77"/>
    </location>
</feature>
<feature type="region of interest" description="Disordered" evidence="1">
    <location>
        <begin position="1"/>
        <end position="102"/>
    </location>
</feature>
<dbReference type="EMBL" id="SRLO01000179">
    <property type="protein sequence ID" value="TNN69158.1"/>
    <property type="molecule type" value="Genomic_DNA"/>
</dbReference>
<name>A0A4Z2HTT2_9TELE</name>
<gene>
    <name evidence="2" type="ORF">EYF80_020625</name>
</gene>
<dbReference type="Proteomes" id="UP000314294">
    <property type="component" value="Unassembled WGS sequence"/>
</dbReference>
<evidence type="ECO:0000313" key="2">
    <source>
        <dbReference type="EMBL" id="TNN69158.1"/>
    </source>
</evidence>
<protein>
    <submittedName>
        <fullName evidence="2">Uncharacterized protein</fullName>
    </submittedName>
</protein>
<evidence type="ECO:0000313" key="3">
    <source>
        <dbReference type="Proteomes" id="UP000314294"/>
    </source>
</evidence>
<keyword evidence="3" id="KW-1185">Reference proteome</keyword>
<comment type="caution">
    <text evidence="2">The sequence shown here is derived from an EMBL/GenBank/DDBJ whole genome shotgun (WGS) entry which is preliminary data.</text>
</comment>
<organism evidence="2 3">
    <name type="scientific">Liparis tanakae</name>
    <name type="common">Tanaka's snailfish</name>
    <dbReference type="NCBI Taxonomy" id="230148"/>
    <lineage>
        <taxon>Eukaryota</taxon>
        <taxon>Metazoa</taxon>
        <taxon>Chordata</taxon>
        <taxon>Craniata</taxon>
        <taxon>Vertebrata</taxon>
        <taxon>Euteleostomi</taxon>
        <taxon>Actinopterygii</taxon>
        <taxon>Neopterygii</taxon>
        <taxon>Teleostei</taxon>
        <taxon>Neoteleostei</taxon>
        <taxon>Acanthomorphata</taxon>
        <taxon>Eupercaria</taxon>
        <taxon>Perciformes</taxon>
        <taxon>Cottioidei</taxon>
        <taxon>Cottales</taxon>
        <taxon>Liparidae</taxon>
        <taxon>Liparis</taxon>
    </lineage>
</organism>
<accession>A0A4Z2HTT2</accession>
<evidence type="ECO:0000256" key="1">
    <source>
        <dbReference type="SAM" id="MobiDB-lite"/>
    </source>
</evidence>
<reference evidence="2 3" key="1">
    <citation type="submission" date="2019-03" db="EMBL/GenBank/DDBJ databases">
        <title>First draft genome of Liparis tanakae, snailfish: a comprehensive survey of snailfish specific genes.</title>
        <authorList>
            <person name="Kim W."/>
            <person name="Song I."/>
            <person name="Jeong J.-H."/>
            <person name="Kim D."/>
            <person name="Kim S."/>
            <person name="Ryu S."/>
            <person name="Song J.Y."/>
            <person name="Lee S.K."/>
        </authorList>
    </citation>
    <scope>NUCLEOTIDE SEQUENCE [LARGE SCALE GENOMIC DNA]</scope>
    <source>
        <tissue evidence="2">Muscle</tissue>
    </source>
</reference>
<dbReference type="AlphaFoldDB" id="A0A4Z2HTT2"/>